<dbReference type="EMBL" id="MN577572">
    <property type="protein sequence ID" value="QGT50854.1"/>
    <property type="molecule type" value="Genomic_DNA"/>
</dbReference>
<evidence type="ECO:0000256" key="1">
    <source>
        <dbReference type="SAM" id="Phobius"/>
    </source>
</evidence>
<evidence type="ECO:0008006" key="3">
    <source>
        <dbReference type="Google" id="ProtNLM"/>
    </source>
</evidence>
<protein>
    <recommendedName>
        <fullName evidence="3">PQ-loop repeat-containing protein</fullName>
    </recommendedName>
</protein>
<accession>A0A650EPM3</accession>
<feature type="transmembrane region" description="Helical" evidence="1">
    <location>
        <begin position="34"/>
        <end position="54"/>
    </location>
</feature>
<keyword evidence="1" id="KW-0472">Membrane</keyword>
<organism evidence="2">
    <name type="scientific">uncultured Elusimicrobia bacterium</name>
    <dbReference type="NCBI Taxonomy" id="699876"/>
    <lineage>
        <taxon>Bacteria</taxon>
        <taxon>Pseudomonadati</taxon>
        <taxon>Elusimicrobiota</taxon>
        <taxon>Elusimicrobia</taxon>
        <taxon>environmental samples</taxon>
    </lineage>
</organism>
<gene>
    <name evidence="2" type="ORF">Elusimicrob2101_1170</name>
</gene>
<keyword evidence="1" id="KW-0812">Transmembrane</keyword>
<dbReference type="AlphaFoldDB" id="A0A650EPM3"/>
<sequence length="100" mass="11254">MSIFEALMMLGFGLAWPCNIYKSVKTKTAAGKSFAFMITIELAYLCGLIHKIFYNFDAVIWLYAANLIMVFIDLMLMIRNRKLDKARAAAQAAFTQTAEG</sequence>
<name>A0A650EPM3_9BACT</name>
<proteinExistence type="predicted"/>
<evidence type="ECO:0000313" key="2">
    <source>
        <dbReference type="EMBL" id="QGT50854.1"/>
    </source>
</evidence>
<feature type="transmembrane region" description="Helical" evidence="1">
    <location>
        <begin position="60"/>
        <end position="78"/>
    </location>
</feature>
<reference evidence="2" key="1">
    <citation type="journal article" date="2020" name="J. ISSAAS">
        <title>Lactobacilli and other gastrointestinal microbiota of Peromyscus leucopus, reservoir host for agents of Lyme disease and other zoonoses in North America.</title>
        <authorList>
            <person name="Milovic A."/>
            <person name="Bassam K."/>
            <person name="Shao H."/>
            <person name="Chatzistamou I."/>
            <person name="Tufts D.M."/>
            <person name="Diuk-Wasser M."/>
            <person name="Barbour A.G."/>
        </authorList>
    </citation>
    <scope>NUCLEOTIDE SEQUENCE</scope>
    <source>
        <strain evidence="2">LL30</strain>
    </source>
</reference>
<keyword evidence="1" id="KW-1133">Transmembrane helix</keyword>